<comment type="caution">
    <text evidence="2">The sequence shown here is derived from an EMBL/GenBank/DDBJ whole genome shotgun (WGS) entry which is preliminary data.</text>
</comment>
<feature type="compositionally biased region" description="Polar residues" evidence="1">
    <location>
        <begin position="359"/>
        <end position="381"/>
    </location>
</feature>
<organism evidence="2 3">
    <name type="scientific">Trichonephila clavata</name>
    <name type="common">Joro spider</name>
    <name type="synonym">Nephila clavata</name>
    <dbReference type="NCBI Taxonomy" id="2740835"/>
    <lineage>
        <taxon>Eukaryota</taxon>
        <taxon>Metazoa</taxon>
        <taxon>Ecdysozoa</taxon>
        <taxon>Arthropoda</taxon>
        <taxon>Chelicerata</taxon>
        <taxon>Arachnida</taxon>
        <taxon>Araneae</taxon>
        <taxon>Araneomorphae</taxon>
        <taxon>Entelegynae</taxon>
        <taxon>Araneoidea</taxon>
        <taxon>Nephilidae</taxon>
        <taxon>Trichonephila</taxon>
    </lineage>
</organism>
<feature type="region of interest" description="Disordered" evidence="1">
    <location>
        <begin position="237"/>
        <end position="292"/>
    </location>
</feature>
<dbReference type="EMBL" id="BMAO01016365">
    <property type="protein sequence ID" value="GFR08020.1"/>
    <property type="molecule type" value="Genomic_DNA"/>
</dbReference>
<proteinExistence type="predicted"/>
<evidence type="ECO:0000313" key="3">
    <source>
        <dbReference type="Proteomes" id="UP000887116"/>
    </source>
</evidence>
<protein>
    <submittedName>
        <fullName evidence="2">Uncharacterized protein</fullName>
    </submittedName>
</protein>
<feature type="compositionally biased region" description="Polar residues" evidence="1">
    <location>
        <begin position="275"/>
        <end position="292"/>
    </location>
</feature>
<feature type="compositionally biased region" description="Polar residues" evidence="1">
    <location>
        <begin position="539"/>
        <end position="550"/>
    </location>
</feature>
<feature type="region of interest" description="Disordered" evidence="1">
    <location>
        <begin position="529"/>
        <end position="553"/>
    </location>
</feature>
<keyword evidence="3" id="KW-1185">Reference proteome</keyword>
<dbReference type="Proteomes" id="UP000887116">
    <property type="component" value="Unassembled WGS sequence"/>
</dbReference>
<sequence length="571" mass="64079">MTTLSIGKTTCLPNPENWNRRHGSFCFVKRVFERYLLIAKNVIHFKDHLAVLENGKVTQSISDLPNLKPSILISNLNSTQQVTITYGNTDNPLKIPLSTVSEASKLQPIGNKVGTYDTSKPILEDVKLHSDICAAAIDNILLSNEVREFEDSKIQTEVMGKSTASEGSVRNICPTTNDQMSFAKETDHHSNSFGSSSDKGGGLAEHFSSVNSCSESVEALRPRQLSGKLAELYDTTSEIKQKHRKNRVQLHNNSTSSHESEEIKTAVPFKRRLSSSESTNFPESNRSSSKNLEHITSSEFNSLTDIPVTYKIDSVIDLKSNFTDIDSLCSVNLCQNVFCKDELGMFSNPNPKLDDDSTSGKNSYNVKINQNNSDCRPTSSQKMEGRAELIRASIQKDVSSTSEKDFHPRVENMLLISKLRVECLKIHSIIRTLLRKHFEMEHRIDPGKTKKTSVTETESSEENKYQMAITLCKEQKREETKVKIIKEDKNSELEALNSSGEDSIQPKLEGILKIRAENEHVLKNLSNNTEEVEEYSDGDFSTNETGNENVTDSREIDDNDFELVDANIRQI</sequence>
<dbReference type="AlphaFoldDB" id="A0A8X6LFK8"/>
<feature type="region of interest" description="Disordered" evidence="1">
    <location>
        <begin position="350"/>
        <end position="381"/>
    </location>
</feature>
<name>A0A8X6LFK8_TRICU</name>
<evidence type="ECO:0000313" key="2">
    <source>
        <dbReference type="EMBL" id="GFR08020.1"/>
    </source>
</evidence>
<reference evidence="2" key="1">
    <citation type="submission" date="2020-07" db="EMBL/GenBank/DDBJ databases">
        <title>Multicomponent nature underlies the extraordinary mechanical properties of spider dragline silk.</title>
        <authorList>
            <person name="Kono N."/>
            <person name="Nakamura H."/>
            <person name="Mori M."/>
            <person name="Yoshida Y."/>
            <person name="Ohtoshi R."/>
            <person name="Malay A.D."/>
            <person name="Moran D.A.P."/>
            <person name="Tomita M."/>
            <person name="Numata K."/>
            <person name="Arakawa K."/>
        </authorList>
    </citation>
    <scope>NUCLEOTIDE SEQUENCE</scope>
</reference>
<gene>
    <name evidence="2" type="ORF">TNCT_172731</name>
</gene>
<accession>A0A8X6LFK8</accession>
<evidence type="ECO:0000256" key="1">
    <source>
        <dbReference type="SAM" id="MobiDB-lite"/>
    </source>
</evidence>
<dbReference type="OrthoDB" id="10553356at2759"/>